<dbReference type="SUPFAM" id="SSF74650">
    <property type="entry name" value="Galactose mutarotase-like"/>
    <property type="match status" value="1"/>
</dbReference>
<dbReference type="InterPro" id="IPR025532">
    <property type="entry name" value="G6P_1-epimerase"/>
</dbReference>
<dbReference type="CDD" id="cd09020">
    <property type="entry name" value="D-hex-6-P-epi_like"/>
    <property type="match status" value="1"/>
</dbReference>
<dbReference type="GO" id="GO:0047938">
    <property type="term" value="F:glucose-6-phosphate 1-epimerase activity"/>
    <property type="evidence" value="ECO:0007669"/>
    <property type="project" value="UniProtKB-EC"/>
</dbReference>
<dbReference type="GO" id="GO:0030246">
    <property type="term" value="F:carbohydrate binding"/>
    <property type="evidence" value="ECO:0007669"/>
    <property type="project" value="InterPro"/>
</dbReference>
<evidence type="ECO:0000256" key="1">
    <source>
        <dbReference type="ARBA" id="ARBA00001096"/>
    </source>
</evidence>
<comment type="similarity">
    <text evidence="2">Belongs to the glucose-6-phosphate 1-epimerase family.</text>
</comment>
<evidence type="ECO:0000313" key="5">
    <source>
        <dbReference type="EMBL" id="OIQ71320.1"/>
    </source>
</evidence>
<evidence type="ECO:0000256" key="3">
    <source>
        <dbReference type="ARBA" id="ARBA00012083"/>
    </source>
</evidence>
<proteinExistence type="inferred from homology"/>
<dbReference type="GO" id="GO:0005975">
    <property type="term" value="P:carbohydrate metabolic process"/>
    <property type="evidence" value="ECO:0007669"/>
    <property type="project" value="InterPro"/>
</dbReference>
<dbReference type="PANTHER" id="PTHR11122:SF13">
    <property type="entry name" value="GLUCOSE-6-PHOSPHATE 1-EPIMERASE"/>
    <property type="match status" value="1"/>
</dbReference>
<keyword evidence="4 5" id="KW-0413">Isomerase</keyword>
<accession>A0A1J5PKI7</accession>
<sequence>MCWPWFGAHASDTSLPLHGYARVAPWELIDSACVDGRVQLTLRMRADEATRLVWPHETPLELYVEVGDAVSIELTTINAAEVPVKLGEALHAYFTVGDVEQVEVLGLAGARYLDKTLGFAEARQNGALRIAGETDRVYLDTEARCSIVDPLLGRRIVIDKSGSSSTVVWSPGEQRGAEMADIGSAHWRGMLCVESANAAANALTLQPGELHTLAVRYAAESL</sequence>
<dbReference type="InterPro" id="IPR014718">
    <property type="entry name" value="GH-type_carb-bd"/>
</dbReference>
<dbReference type="AlphaFoldDB" id="A0A1J5PKI7"/>
<protein>
    <recommendedName>
        <fullName evidence="3">glucose-6-phosphate 1-epimerase</fullName>
        <ecNumber evidence="3">5.1.3.15</ecNumber>
    </recommendedName>
</protein>
<name>A0A1J5PKI7_9ZZZZ</name>
<dbReference type="Pfam" id="PF01263">
    <property type="entry name" value="Aldose_epim"/>
    <property type="match status" value="1"/>
</dbReference>
<dbReference type="EMBL" id="MLJW01003783">
    <property type="protein sequence ID" value="OIQ71320.1"/>
    <property type="molecule type" value="Genomic_DNA"/>
</dbReference>
<dbReference type="InterPro" id="IPR011013">
    <property type="entry name" value="Gal_mutarotase_sf_dom"/>
</dbReference>
<evidence type="ECO:0000256" key="4">
    <source>
        <dbReference type="ARBA" id="ARBA00023235"/>
    </source>
</evidence>
<organism evidence="5">
    <name type="scientific">mine drainage metagenome</name>
    <dbReference type="NCBI Taxonomy" id="410659"/>
    <lineage>
        <taxon>unclassified sequences</taxon>
        <taxon>metagenomes</taxon>
        <taxon>ecological metagenomes</taxon>
    </lineage>
</organism>
<dbReference type="InterPro" id="IPR008183">
    <property type="entry name" value="Aldose_1/G6P_1-epimerase"/>
</dbReference>
<comment type="caution">
    <text evidence="5">The sequence shown here is derived from an EMBL/GenBank/DDBJ whole genome shotgun (WGS) entry which is preliminary data.</text>
</comment>
<dbReference type="PANTHER" id="PTHR11122">
    <property type="entry name" value="APOSPORY-ASSOCIATED PROTEIN C-RELATED"/>
    <property type="match status" value="1"/>
</dbReference>
<comment type="catalytic activity">
    <reaction evidence="1">
        <text>alpha-D-glucose 6-phosphate = beta-D-glucose 6-phosphate</text>
        <dbReference type="Rhea" id="RHEA:16249"/>
        <dbReference type="ChEBI" id="CHEBI:58225"/>
        <dbReference type="ChEBI" id="CHEBI:58247"/>
        <dbReference type="EC" id="5.1.3.15"/>
    </reaction>
</comment>
<gene>
    <name evidence="5" type="primary">yeaD_8</name>
    <name evidence="5" type="ORF">GALL_470660</name>
</gene>
<dbReference type="EC" id="5.1.3.15" evidence="3"/>
<evidence type="ECO:0000256" key="2">
    <source>
        <dbReference type="ARBA" id="ARBA00005866"/>
    </source>
</evidence>
<dbReference type="GO" id="GO:0005737">
    <property type="term" value="C:cytoplasm"/>
    <property type="evidence" value="ECO:0007669"/>
    <property type="project" value="TreeGrafter"/>
</dbReference>
<reference evidence="5" key="1">
    <citation type="submission" date="2016-10" db="EMBL/GenBank/DDBJ databases">
        <title>Sequence of Gallionella enrichment culture.</title>
        <authorList>
            <person name="Poehlein A."/>
            <person name="Muehling M."/>
            <person name="Daniel R."/>
        </authorList>
    </citation>
    <scope>NUCLEOTIDE SEQUENCE</scope>
</reference>
<dbReference type="Gene3D" id="2.70.98.10">
    <property type="match status" value="1"/>
</dbReference>